<feature type="region of interest" description="Disordered" evidence="1">
    <location>
        <begin position="69"/>
        <end position="157"/>
    </location>
</feature>
<dbReference type="AlphaFoldDB" id="A0A835SGA0"/>
<sequence length="329" mass="34740">MHALHAALISRQGDGSASAGVQQLLAALEAAGPELVTMDVLICSFGGVGSTQLSNHLNAHGVTTNLLTDTDNLRHCPRPPRFASSQAASESTASVTSPTGPVTGSAAEPKPALHRRDGGPTTSTSASTATAAGAGTAPANFTTGLRLGQDGGGAAPSLPQAPQLPLCRPRHVVYLYGDPLAAVASHYRRGHACHQAQKTSGHPARLSPATFPATFDDYVSRGEDLFGLEDHFRGWSTAPADYPVTLVRYERMFDMEVALPLFSMMCGHKLSEQQVRTMAEAFVASKRPRSSQVPAEYYGRMYRRLLADMDALPHLHTRGATGVDGSDIS</sequence>
<dbReference type="EMBL" id="JAEHOC010000091">
    <property type="protein sequence ID" value="KAG2422868.1"/>
    <property type="molecule type" value="Genomic_DNA"/>
</dbReference>
<dbReference type="OrthoDB" id="534481at2759"/>
<organism evidence="2 3">
    <name type="scientific">Chlamydomonas incerta</name>
    <dbReference type="NCBI Taxonomy" id="51695"/>
    <lineage>
        <taxon>Eukaryota</taxon>
        <taxon>Viridiplantae</taxon>
        <taxon>Chlorophyta</taxon>
        <taxon>core chlorophytes</taxon>
        <taxon>Chlorophyceae</taxon>
        <taxon>CS clade</taxon>
        <taxon>Chlamydomonadales</taxon>
        <taxon>Chlamydomonadaceae</taxon>
        <taxon>Chlamydomonas</taxon>
    </lineage>
</organism>
<accession>A0A835SGA0</accession>
<gene>
    <name evidence="2" type="ORF">HXX76_015699</name>
</gene>
<feature type="compositionally biased region" description="Low complexity" evidence="1">
    <location>
        <begin position="119"/>
        <end position="139"/>
    </location>
</feature>
<name>A0A835SGA0_CHLIN</name>
<evidence type="ECO:0000313" key="3">
    <source>
        <dbReference type="Proteomes" id="UP000650467"/>
    </source>
</evidence>
<proteinExistence type="predicted"/>
<feature type="compositionally biased region" description="Low complexity" evidence="1">
    <location>
        <begin position="83"/>
        <end position="99"/>
    </location>
</feature>
<dbReference type="Proteomes" id="UP000650467">
    <property type="component" value="Unassembled WGS sequence"/>
</dbReference>
<evidence type="ECO:0000256" key="1">
    <source>
        <dbReference type="SAM" id="MobiDB-lite"/>
    </source>
</evidence>
<dbReference type="InterPro" id="IPR027417">
    <property type="entry name" value="P-loop_NTPase"/>
</dbReference>
<protein>
    <recommendedName>
        <fullName evidence="4">Sulfotransferase</fullName>
    </recommendedName>
</protein>
<evidence type="ECO:0000313" key="2">
    <source>
        <dbReference type="EMBL" id="KAG2422868.1"/>
    </source>
</evidence>
<dbReference type="SUPFAM" id="SSF52540">
    <property type="entry name" value="P-loop containing nucleoside triphosphate hydrolases"/>
    <property type="match status" value="1"/>
</dbReference>
<evidence type="ECO:0008006" key="4">
    <source>
        <dbReference type="Google" id="ProtNLM"/>
    </source>
</evidence>
<comment type="caution">
    <text evidence="2">The sequence shown here is derived from an EMBL/GenBank/DDBJ whole genome shotgun (WGS) entry which is preliminary data.</text>
</comment>
<reference evidence="2" key="1">
    <citation type="journal article" date="2020" name="bioRxiv">
        <title>Comparative genomics of Chlamydomonas.</title>
        <authorList>
            <person name="Craig R.J."/>
            <person name="Hasan A.R."/>
            <person name="Ness R.W."/>
            <person name="Keightley P.D."/>
        </authorList>
    </citation>
    <scope>NUCLEOTIDE SEQUENCE</scope>
    <source>
        <strain evidence="2">SAG 7.73</strain>
    </source>
</reference>
<keyword evidence="3" id="KW-1185">Reference proteome</keyword>